<dbReference type="Gene3D" id="3.30.2310.20">
    <property type="entry name" value="RelE-like"/>
    <property type="match status" value="1"/>
</dbReference>
<evidence type="ECO:0000256" key="2">
    <source>
        <dbReference type="ARBA" id="ARBA00022649"/>
    </source>
</evidence>
<dbReference type="STRING" id="43775.SAMN04489760_1103"/>
<dbReference type="InterPro" id="IPR035093">
    <property type="entry name" value="RelE/ParE_toxin_dom_sf"/>
</dbReference>
<dbReference type="OrthoDB" id="5471511at2"/>
<reference evidence="3 4" key="1">
    <citation type="submission" date="2016-10" db="EMBL/GenBank/DDBJ databases">
        <authorList>
            <person name="de Groot N.N."/>
        </authorList>
    </citation>
    <scope>NUCLEOTIDE SEQUENCE [LARGE SCALE GENOMIC DNA]</scope>
    <source>
        <strain evidence="3 4">DSM 8423</strain>
    </source>
</reference>
<proteinExistence type="inferred from homology"/>
<evidence type="ECO:0000313" key="4">
    <source>
        <dbReference type="Proteomes" id="UP000198744"/>
    </source>
</evidence>
<dbReference type="PANTHER" id="PTHR35601:SF1">
    <property type="entry name" value="TOXIN RELE"/>
    <property type="match status" value="1"/>
</dbReference>
<dbReference type="Pfam" id="PF05016">
    <property type="entry name" value="ParE_toxin"/>
    <property type="match status" value="1"/>
</dbReference>
<dbReference type="InterPro" id="IPR007712">
    <property type="entry name" value="RelE/ParE_toxin"/>
</dbReference>
<dbReference type="PANTHER" id="PTHR35601">
    <property type="entry name" value="TOXIN RELE"/>
    <property type="match status" value="1"/>
</dbReference>
<sequence length="91" mass="10892">MDFTLCYHPDVRTEDLPIIDSRTKARIRKAIEERLKTAPHEYGEPFRKNLKGYWKLRVGDYRVVFKVIESEVWILGIRHRKSVYMDIGARI</sequence>
<dbReference type="Proteomes" id="UP000198744">
    <property type="component" value="Unassembled WGS sequence"/>
</dbReference>
<dbReference type="SUPFAM" id="SSF143011">
    <property type="entry name" value="RelE-like"/>
    <property type="match status" value="1"/>
</dbReference>
<dbReference type="EMBL" id="FOBS01000010">
    <property type="protein sequence ID" value="SEM30827.1"/>
    <property type="molecule type" value="Genomic_DNA"/>
</dbReference>
<protein>
    <submittedName>
        <fullName evidence="3">mRNA interferase RelE/StbE</fullName>
    </submittedName>
</protein>
<comment type="similarity">
    <text evidence="1">Belongs to the RelE toxin family.</text>
</comment>
<gene>
    <name evidence="3" type="ORF">SAMN04489760_1103</name>
</gene>
<keyword evidence="2" id="KW-1277">Toxin-antitoxin system</keyword>
<dbReference type="RefSeq" id="WP_093883239.1">
    <property type="nucleotide sequence ID" value="NZ_FOBS01000010.1"/>
</dbReference>
<evidence type="ECO:0000256" key="1">
    <source>
        <dbReference type="ARBA" id="ARBA00006226"/>
    </source>
</evidence>
<keyword evidence="4" id="KW-1185">Reference proteome</keyword>
<dbReference type="AlphaFoldDB" id="A0A1H7XCD0"/>
<name>A0A1H7XCD0_9BACT</name>
<organism evidence="3 4">
    <name type="scientific">Syntrophus gentianae</name>
    <dbReference type="NCBI Taxonomy" id="43775"/>
    <lineage>
        <taxon>Bacteria</taxon>
        <taxon>Pseudomonadati</taxon>
        <taxon>Thermodesulfobacteriota</taxon>
        <taxon>Syntrophia</taxon>
        <taxon>Syntrophales</taxon>
        <taxon>Syntrophaceae</taxon>
        <taxon>Syntrophus</taxon>
    </lineage>
</organism>
<accession>A0A1H7XCD0</accession>
<evidence type="ECO:0000313" key="3">
    <source>
        <dbReference type="EMBL" id="SEM30827.1"/>
    </source>
</evidence>